<evidence type="ECO:0000256" key="5">
    <source>
        <dbReference type="ARBA" id="ARBA00022692"/>
    </source>
</evidence>
<dbReference type="InterPro" id="IPR012910">
    <property type="entry name" value="Plug_dom"/>
</dbReference>
<dbReference type="Gene3D" id="2.40.170.20">
    <property type="entry name" value="TonB-dependent receptor, beta-barrel domain"/>
    <property type="match status" value="1"/>
</dbReference>
<evidence type="ECO:0000256" key="10">
    <source>
        <dbReference type="ARBA" id="ARBA00023237"/>
    </source>
</evidence>
<dbReference type="RefSeq" id="WP_167185230.1">
    <property type="nucleotide sequence ID" value="NZ_JAAONZ010000005.1"/>
</dbReference>
<evidence type="ECO:0000256" key="6">
    <source>
        <dbReference type="ARBA" id="ARBA00023004"/>
    </source>
</evidence>
<keyword evidence="2 11" id="KW-0813">Transport</keyword>
<comment type="caution">
    <text evidence="16">The sequence shown here is derived from an EMBL/GenBank/DDBJ whole genome shotgun (WGS) entry which is preliminary data.</text>
</comment>
<dbReference type="Pfam" id="PF00593">
    <property type="entry name" value="TonB_dep_Rec_b-barrel"/>
    <property type="match status" value="1"/>
</dbReference>
<keyword evidence="13" id="KW-0732">Signal</keyword>
<keyword evidence="3 11" id="KW-1134">Transmembrane beta strand</keyword>
<evidence type="ECO:0000256" key="1">
    <source>
        <dbReference type="ARBA" id="ARBA00004571"/>
    </source>
</evidence>
<name>A0A9E5JS05_9GAMM</name>
<evidence type="ECO:0000256" key="9">
    <source>
        <dbReference type="ARBA" id="ARBA00023136"/>
    </source>
</evidence>
<keyword evidence="6" id="KW-0408">Iron</keyword>
<evidence type="ECO:0000313" key="17">
    <source>
        <dbReference type="Proteomes" id="UP000787472"/>
    </source>
</evidence>
<evidence type="ECO:0000256" key="8">
    <source>
        <dbReference type="ARBA" id="ARBA00023077"/>
    </source>
</evidence>
<evidence type="ECO:0000256" key="11">
    <source>
        <dbReference type="PROSITE-ProRule" id="PRU01360"/>
    </source>
</evidence>
<dbReference type="SUPFAM" id="SSF56935">
    <property type="entry name" value="Porins"/>
    <property type="match status" value="1"/>
</dbReference>
<dbReference type="InterPro" id="IPR036942">
    <property type="entry name" value="Beta-barrel_TonB_sf"/>
</dbReference>
<gene>
    <name evidence="16" type="ORF">G8770_09335</name>
</gene>
<feature type="domain" description="TonB-dependent receptor plug" evidence="15">
    <location>
        <begin position="50"/>
        <end position="155"/>
    </location>
</feature>
<evidence type="ECO:0000259" key="15">
    <source>
        <dbReference type="Pfam" id="PF07715"/>
    </source>
</evidence>
<keyword evidence="16" id="KW-0675">Receptor</keyword>
<keyword evidence="4" id="KW-0410">Iron transport</keyword>
<dbReference type="AlphaFoldDB" id="A0A9E5JS05"/>
<proteinExistence type="inferred from homology"/>
<dbReference type="PROSITE" id="PS51257">
    <property type="entry name" value="PROKAR_LIPOPROTEIN"/>
    <property type="match status" value="1"/>
</dbReference>
<dbReference type="Pfam" id="PF07715">
    <property type="entry name" value="Plug"/>
    <property type="match status" value="1"/>
</dbReference>
<keyword evidence="5 11" id="KW-0812">Transmembrane</keyword>
<dbReference type="GO" id="GO:0009279">
    <property type="term" value="C:cell outer membrane"/>
    <property type="evidence" value="ECO:0007669"/>
    <property type="project" value="UniProtKB-SubCell"/>
</dbReference>
<evidence type="ECO:0000259" key="14">
    <source>
        <dbReference type="Pfam" id="PF00593"/>
    </source>
</evidence>
<keyword evidence="7" id="KW-0406">Ion transport</keyword>
<keyword evidence="17" id="KW-1185">Reference proteome</keyword>
<comment type="subcellular location">
    <subcellularLocation>
        <location evidence="1 11">Cell outer membrane</location>
        <topology evidence="1 11">Multi-pass membrane protein</topology>
    </subcellularLocation>
</comment>
<evidence type="ECO:0000256" key="12">
    <source>
        <dbReference type="RuleBase" id="RU003357"/>
    </source>
</evidence>
<dbReference type="Proteomes" id="UP000787472">
    <property type="component" value="Unassembled WGS sequence"/>
</dbReference>
<dbReference type="InterPro" id="IPR039426">
    <property type="entry name" value="TonB-dep_rcpt-like"/>
</dbReference>
<evidence type="ECO:0000256" key="4">
    <source>
        <dbReference type="ARBA" id="ARBA00022496"/>
    </source>
</evidence>
<organism evidence="16 17">
    <name type="scientific">Pseudomaricurvus hydrocarbonicus</name>
    <dbReference type="NCBI Taxonomy" id="1470433"/>
    <lineage>
        <taxon>Bacteria</taxon>
        <taxon>Pseudomonadati</taxon>
        <taxon>Pseudomonadota</taxon>
        <taxon>Gammaproteobacteria</taxon>
        <taxon>Cellvibrionales</taxon>
        <taxon>Cellvibrionaceae</taxon>
        <taxon>Pseudomaricurvus</taxon>
    </lineage>
</organism>
<feature type="chain" id="PRO_5038890703" evidence="13">
    <location>
        <begin position="31"/>
        <end position="772"/>
    </location>
</feature>
<dbReference type="GO" id="GO:0006826">
    <property type="term" value="P:iron ion transport"/>
    <property type="evidence" value="ECO:0007669"/>
    <property type="project" value="UniProtKB-KW"/>
</dbReference>
<dbReference type="InterPro" id="IPR000531">
    <property type="entry name" value="Beta-barrel_TonB"/>
</dbReference>
<feature type="domain" description="TonB-dependent receptor-like beta-barrel" evidence="14">
    <location>
        <begin position="282"/>
        <end position="733"/>
    </location>
</feature>
<evidence type="ECO:0000313" key="16">
    <source>
        <dbReference type="EMBL" id="NHO65742.1"/>
    </source>
</evidence>
<dbReference type="PANTHER" id="PTHR32552">
    <property type="entry name" value="FERRICHROME IRON RECEPTOR-RELATED"/>
    <property type="match status" value="1"/>
</dbReference>
<accession>A0A9E5JS05</accession>
<evidence type="ECO:0000256" key="7">
    <source>
        <dbReference type="ARBA" id="ARBA00023065"/>
    </source>
</evidence>
<protein>
    <submittedName>
        <fullName evidence="16">TonB-dependent receptor</fullName>
    </submittedName>
</protein>
<comment type="similarity">
    <text evidence="11 12">Belongs to the TonB-dependent receptor family.</text>
</comment>
<keyword evidence="10 11" id="KW-0998">Cell outer membrane</keyword>
<dbReference type="PROSITE" id="PS52016">
    <property type="entry name" value="TONB_DEPENDENT_REC_3"/>
    <property type="match status" value="1"/>
</dbReference>
<evidence type="ECO:0000256" key="13">
    <source>
        <dbReference type="SAM" id="SignalP"/>
    </source>
</evidence>
<dbReference type="EMBL" id="JAAONZ010000005">
    <property type="protein sequence ID" value="NHO65742.1"/>
    <property type="molecule type" value="Genomic_DNA"/>
</dbReference>
<reference evidence="16" key="1">
    <citation type="submission" date="2020-03" db="EMBL/GenBank/DDBJ databases">
        <authorList>
            <person name="Guo F."/>
        </authorList>
    </citation>
    <scope>NUCLEOTIDE SEQUENCE</scope>
    <source>
        <strain evidence="16">JCM 30134</strain>
    </source>
</reference>
<keyword evidence="8 12" id="KW-0798">TonB box</keyword>
<dbReference type="PANTHER" id="PTHR32552:SF81">
    <property type="entry name" value="TONB-DEPENDENT OUTER MEMBRANE RECEPTOR"/>
    <property type="match status" value="1"/>
</dbReference>
<keyword evidence="9 11" id="KW-0472">Membrane</keyword>
<evidence type="ECO:0000256" key="2">
    <source>
        <dbReference type="ARBA" id="ARBA00022448"/>
    </source>
</evidence>
<sequence length="772" mass="85185">MRKSTNRLLPQTLAVAVAACISSTTSLVQASNSGMIEEVIVTAQKRAQSLQDVPLSVSAFSEQTLKDLHMGDANDIFLYTPGLVSAPDYATAERIAIRGLGSEQFGYGFENHVGVFVDGIYQEGTSAGEFYDLERVEVIKGPVGALFGRSAIAGAISVSRNKPGDQFEASLDVGLGNLGHQSYTGVINLPLTEQWSLRAAGKYDENDGYLHNIANGEDLGSTQVESSRLSLRYVGDVVDATFTAVYEERADMPNLSQTTSDILDESIYGFPATDFILDPAADLSLAGAYDDYDVAASLRPFFTTRFNDWIADINIAASDQLDIKLLTSYREVSSRYTEDFDANDVADLTSSGPFSQNVNGEYFQQEVHFTYTTEHNWVLLFGGNYYNSEVEAETFAVTSDTLMAGNAFWDPALLGQTILQSELGQTAGDYWGWSSFVDVTIPLTASLDLTLGARYTFDEKELTNFVPDPHTLPGNQGLVWSANNIGYTSAPVTNKDDWADSTVRAALNYQFNEDISFYASYAQGYKSGGIDTFSYAFADGVTFPTFVGEDITAYGGVPKAVDPETSDSYELGIKSYWLNQRVQFNAAAFYYVFKDQQQLVQDGAALIVENVGEVEGKGLEAEVRFLPTDNLDISVNLGYLDTNIKENDSSPELVGETTPRAPTWTSSLIATYTQPLNNGSAAYFTYSYSYQDEMRTDVNPQAPYVKAMELSNVRMGYQSADSKWDVSLYVDNLFDEFTYYDRRIADQVVFLQDQYRNIGRPRTWGLDVSYIF</sequence>
<evidence type="ECO:0000256" key="3">
    <source>
        <dbReference type="ARBA" id="ARBA00022452"/>
    </source>
</evidence>
<feature type="signal peptide" evidence="13">
    <location>
        <begin position="1"/>
        <end position="30"/>
    </location>
</feature>